<evidence type="ECO:0000256" key="1">
    <source>
        <dbReference type="SAM" id="Phobius"/>
    </source>
</evidence>
<accession>A0ABD5VAV5</accession>
<protein>
    <submittedName>
        <fullName evidence="2">DUF1405 domain-containing protein</fullName>
    </submittedName>
</protein>
<evidence type="ECO:0000313" key="3">
    <source>
        <dbReference type="Proteomes" id="UP001596395"/>
    </source>
</evidence>
<gene>
    <name evidence="2" type="ORF">ACFQGB_07565</name>
</gene>
<dbReference type="RefSeq" id="WP_336349707.1">
    <property type="nucleotide sequence ID" value="NZ_JAZAQL010000002.1"/>
</dbReference>
<name>A0ABD5VAV5_9EURY</name>
<dbReference type="PANTHER" id="PTHR40042:SF1">
    <property type="entry name" value="DUF1405 DOMAIN-CONTAINING PROTEIN"/>
    <property type="match status" value="1"/>
</dbReference>
<organism evidence="2 3">
    <name type="scientific">Halorubellus litoreus</name>
    <dbReference type="NCBI Taxonomy" id="755308"/>
    <lineage>
        <taxon>Archaea</taxon>
        <taxon>Methanobacteriati</taxon>
        <taxon>Methanobacteriota</taxon>
        <taxon>Stenosarchaea group</taxon>
        <taxon>Halobacteria</taxon>
        <taxon>Halobacteriales</taxon>
        <taxon>Halorubellaceae</taxon>
        <taxon>Halorubellus</taxon>
    </lineage>
</organism>
<dbReference type="Pfam" id="PF07187">
    <property type="entry name" value="DUF1405"/>
    <property type="match status" value="1"/>
</dbReference>
<dbReference type="Proteomes" id="UP001596395">
    <property type="component" value="Unassembled WGS sequence"/>
</dbReference>
<evidence type="ECO:0000313" key="2">
    <source>
        <dbReference type="EMBL" id="MFC6952720.1"/>
    </source>
</evidence>
<feature type="transmembrane region" description="Helical" evidence="1">
    <location>
        <begin position="166"/>
        <end position="186"/>
    </location>
</feature>
<proteinExistence type="predicted"/>
<dbReference type="EMBL" id="JBHSXN010000002">
    <property type="protein sequence ID" value="MFC6952720.1"/>
    <property type="molecule type" value="Genomic_DNA"/>
</dbReference>
<dbReference type="AlphaFoldDB" id="A0ABD5VAV5"/>
<keyword evidence="1" id="KW-0472">Membrane</keyword>
<feature type="transmembrane region" description="Helical" evidence="1">
    <location>
        <begin position="72"/>
        <end position="97"/>
    </location>
</feature>
<feature type="transmembrane region" description="Helical" evidence="1">
    <location>
        <begin position="132"/>
        <end position="154"/>
    </location>
</feature>
<keyword evidence="3" id="KW-1185">Reference proteome</keyword>
<feature type="transmembrane region" description="Helical" evidence="1">
    <location>
        <begin position="104"/>
        <end position="126"/>
    </location>
</feature>
<dbReference type="PANTHER" id="PTHR40042">
    <property type="entry name" value="HYPOTHETICAL MEMBRANE SPANNING PROTEIN"/>
    <property type="match status" value="1"/>
</dbReference>
<dbReference type="InterPro" id="IPR009845">
    <property type="entry name" value="DUF1405"/>
</dbReference>
<comment type="caution">
    <text evidence="2">The sequence shown here is derived from an EMBL/GenBank/DDBJ whole genome shotgun (WGS) entry which is preliminary data.</text>
</comment>
<keyword evidence="1" id="KW-0812">Transmembrane</keyword>
<keyword evidence="1" id="KW-1133">Transmembrane helix</keyword>
<feature type="transmembrane region" description="Helical" evidence="1">
    <location>
        <begin position="213"/>
        <end position="231"/>
    </location>
</feature>
<feature type="transmembrane region" description="Helical" evidence="1">
    <location>
        <begin position="32"/>
        <end position="52"/>
    </location>
</feature>
<reference evidence="2 3" key="1">
    <citation type="journal article" date="2019" name="Int. J. Syst. Evol. Microbiol.">
        <title>The Global Catalogue of Microorganisms (GCM) 10K type strain sequencing project: providing services to taxonomists for standard genome sequencing and annotation.</title>
        <authorList>
            <consortium name="The Broad Institute Genomics Platform"/>
            <consortium name="The Broad Institute Genome Sequencing Center for Infectious Disease"/>
            <person name="Wu L."/>
            <person name="Ma J."/>
        </authorList>
    </citation>
    <scope>NUCLEOTIDE SEQUENCE [LARGE SCALE GENOMIC DNA]</scope>
    <source>
        <strain evidence="2 3">GX26</strain>
    </source>
</reference>
<sequence>MELLRDDLPAREDLPWYVAPVPEFVEDLGLRLVWLVVATNVLGTLFGFYYYGLSPLEPDFVWEGSQFALEPLAMWPLVPDSPVATLFIALAFGAWALGRSNEYLTALAFFGCLKLGAWTPFVLLAFQSDFAYTGVLMYNFLFWSHLAMVLQGFVLHRIGDFPVKAVALAAGWYLLNDVVDYFVPIIGDPHHTLIPAEEITASGVVHTPGPHRIAAAGAIALTVLATFLALATRVEKLEAGIDSLDSAVDSREDGQ</sequence>